<keyword evidence="1" id="KW-0472">Membrane</keyword>
<feature type="transmembrane region" description="Helical" evidence="1">
    <location>
        <begin position="47"/>
        <end position="68"/>
    </location>
</feature>
<dbReference type="EMBL" id="VIKR01000006">
    <property type="protein sequence ID" value="TQV71615.1"/>
    <property type="molecule type" value="Genomic_DNA"/>
</dbReference>
<evidence type="ECO:0000313" key="3">
    <source>
        <dbReference type="Proteomes" id="UP000317839"/>
    </source>
</evidence>
<organism evidence="2 3">
    <name type="scientific">Aliikangiella marina</name>
    <dbReference type="NCBI Taxonomy" id="1712262"/>
    <lineage>
        <taxon>Bacteria</taxon>
        <taxon>Pseudomonadati</taxon>
        <taxon>Pseudomonadota</taxon>
        <taxon>Gammaproteobacteria</taxon>
        <taxon>Oceanospirillales</taxon>
        <taxon>Pleioneaceae</taxon>
        <taxon>Aliikangiella</taxon>
    </lineage>
</organism>
<proteinExistence type="predicted"/>
<reference evidence="2 3" key="1">
    <citation type="submission" date="2019-06" db="EMBL/GenBank/DDBJ databases">
        <title>Draft genome of Aliikangiella marina GYP-15.</title>
        <authorList>
            <person name="Wang G."/>
        </authorList>
    </citation>
    <scope>NUCLEOTIDE SEQUENCE [LARGE SCALE GENOMIC DNA]</scope>
    <source>
        <strain evidence="2 3">GYP-15</strain>
    </source>
</reference>
<feature type="transmembrane region" description="Helical" evidence="1">
    <location>
        <begin position="20"/>
        <end position="41"/>
    </location>
</feature>
<dbReference type="RefSeq" id="WP_142944014.1">
    <property type="nucleotide sequence ID" value="NZ_VIKR01000006.1"/>
</dbReference>
<keyword evidence="1" id="KW-0812">Transmembrane</keyword>
<evidence type="ECO:0000256" key="1">
    <source>
        <dbReference type="SAM" id="Phobius"/>
    </source>
</evidence>
<dbReference type="OrthoDB" id="1444708at2"/>
<evidence type="ECO:0000313" key="2">
    <source>
        <dbReference type="EMBL" id="TQV71615.1"/>
    </source>
</evidence>
<accession>A0A545T349</accession>
<comment type="caution">
    <text evidence="2">The sequence shown here is derived from an EMBL/GenBank/DDBJ whole genome shotgun (WGS) entry which is preliminary data.</text>
</comment>
<protein>
    <submittedName>
        <fullName evidence="2">Uncharacterized protein</fullName>
    </submittedName>
</protein>
<gene>
    <name evidence="2" type="ORF">FLL45_20920</name>
</gene>
<dbReference type="Proteomes" id="UP000317839">
    <property type="component" value="Unassembled WGS sequence"/>
</dbReference>
<sequence>MTKKVTQANIWWNEYTKEQYGWSLTIITVGLFGWFQIFNYVSEPAQFWFQRSGSIIVMLAAIAEVRVFSKIKRLETQVLISTLMADKIEHGLKAAGDVSKKAIEPWEKFGVILNLFWLLAGTIIWGYGDLIYSNI</sequence>
<keyword evidence="1" id="KW-1133">Transmembrane helix</keyword>
<dbReference type="AlphaFoldDB" id="A0A545T349"/>
<feature type="transmembrane region" description="Helical" evidence="1">
    <location>
        <begin position="109"/>
        <end position="128"/>
    </location>
</feature>
<keyword evidence="3" id="KW-1185">Reference proteome</keyword>
<name>A0A545T349_9GAMM</name>